<evidence type="ECO:0000313" key="2">
    <source>
        <dbReference type="EMBL" id="KIZ33293.1"/>
    </source>
</evidence>
<evidence type="ECO:0000313" key="3">
    <source>
        <dbReference type="Proteomes" id="UP000032515"/>
    </source>
</evidence>
<proteinExistence type="predicted"/>
<protein>
    <recommendedName>
        <fullName evidence="1">DUF6968 domain-containing protein</fullName>
    </recommendedName>
</protein>
<dbReference type="Proteomes" id="UP000032515">
    <property type="component" value="Unassembled WGS sequence"/>
</dbReference>
<dbReference type="Pfam" id="PF22302">
    <property type="entry name" value="DUF6968"/>
    <property type="match status" value="1"/>
</dbReference>
<dbReference type="EMBL" id="JXXE01000761">
    <property type="protein sequence ID" value="KIZ33293.1"/>
    <property type="molecule type" value="Genomic_DNA"/>
</dbReference>
<accession>A0A0D7DXI6</accession>
<dbReference type="AlphaFoldDB" id="A0A0D7DXI6"/>
<comment type="caution">
    <text evidence="2">The sequence shown here is derived from an EMBL/GenBank/DDBJ whole genome shotgun (WGS) entry which is preliminary data.</text>
</comment>
<dbReference type="InterPro" id="IPR054241">
    <property type="entry name" value="DUF6968"/>
</dbReference>
<feature type="domain" description="DUF6968" evidence="1">
    <location>
        <begin position="6"/>
        <end position="95"/>
    </location>
</feature>
<name>A0A0D7DXI6_RHOPL</name>
<evidence type="ECO:0000259" key="1">
    <source>
        <dbReference type="Pfam" id="PF22302"/>
    </source>
</evidence>
<dbReference type="PATRIC" id="fig|1076.23.peg.4070"/>
<sequence length="111" mass="12689">MNELISRKLRLDGIGGEVDVPIRVYWPVEEKAAWNCRWQIDWPDRQRANSARGIDAIQAILQALTMVGAELYCSEEHRSGRLSWRSDWKGYGFPLPANLRDMLVGDDAGFL</sequence>
<organism evidence="2 3">
    <name type="scientific">Rhodopseudomonas palustris</name>
    <dbReference type="NCBI Taxonomy" id="1076"/>
    <lineage>
        <taxon>Bacteria</taxon>
        <taxon>Pseudomonadati</taxon>
        <taxon>Pseudomonadota</taxon>
        <taxon>Alphaproteobacteria</taxon>
        <taxon>Hyphomicrobiales</taxon>
        <taxon>Nitrobacteraceae</taxon>
        <taxon>Rhodopseudomonas</taxon>
    </lineage>
</organism>
<gene>
    <name evidence="2" type="ORF">OO17_28600</name>
</gene>
<reference evidence="2 3" key="1">
    <citation type="submission" date="2014-11" db="EMBL/GenBank/DDBJ databases">
        <title>Genomics and ecophysiology of heterotrophic nitrogen fixing bacteria isolated from estuarine surface water.</title>
        <authorList>
            <person name="Bentzon-Tilia M."/>
            <person name="Severin I."/>
            <person name="Hansen L.H."/>
            <person name="Riemann L."/>
        </authorList>
    </citation>
    <scope>NUCLEOTIDE SEQUENCE [LARGE SCALE GENOMIC DNA]</scope>
    <source>
        <strain evidence="2 3">BAL398</strain>
    </source>
</reference>